<evidence type="ECO:0000256" key="1">
    <source>
        <dbReference type="SAM" id="MobiDB-lite"/>
    </source>
</evidence>
<name>A0A6I1GNL1_9BIFI</name>
<comment type="caution">
    <text evidence="4">The sequence shown here is derived from an EMBL/GenBank/DDBJ whole genome shotgun (WGS) entry which is preliminary data.</text>
</comment>
<keyword evidence="2" id="KW-0472">Membrane</keyword>
<feature type="transmembrane region" description="Helical" evidence="2">
    <location>
        <begin position="21"/>
        <end position="43"/>
    </location>
</feature>
<organism evidence="4 5">
    <name type="scientific">Bifidobacterium leontopitheci</name>
    <dbReference type="NCBI Taxonomy" id="2650774"/>
    <lineage>
        <taxon>Bacteria</taxon>
        <taxon>Bacillati</taxon>
        <taxon>Actinomycetota</taxon>
        <taxon>Actinomycetes</taxon>
        <taxon>Bifidobacteriales</taxon>
        <taxon>Bifidobacteriaceae</taxon>
        <taxon>Bifidobacterium</taxon>
    </lineage>
</organism>
<keyword evidence="5" id="KW-1185">Reference proteome</keyword>
<evidence type="ECO:0000259" key="3">
    <source>
        <dbReference type="Pfam" id="PF09972"/>
    </source>
</evidence>
<evidence type="ECO:0000256" key="2">
    <source>
        <dbReference type="SAM" id="Phobius"/>
    </source>
</evidence>
<evidence type="ECO:0000313" key="4">
    <source>
        <dbReference type="EMBL" id="KAB7791126.1"/>
    </source>
</evidence>
<proteinExistence type="predicted"/>
<evidence type="ECO:0000313" key="5">
    <source>
        <dbReference type="Proteomes" id="UP000441772"/>
    </source>
</evidence>
<keyword evidence="2" id="KW-1133">Transmembrane helix</keyword>
<sequence>MGRSGRRKLAHKIDRMSFGESAAAAFAIILAVGAVAFALWAIVSLAGSAFMERFFPEGPDRTIEQVNITARLRANGDLDVTQRMRLDLRQPQDVVVIALPLSSAAEDQLKERGVTGTGLTVTSIRNETAATSYERREYDETDDTNGTYVLDPITRTAAIYGPQQPGRSDWTVTYTLDDNALTWSDAGELIWRYGSALPDQPIPSMHVTLTFDGSNGGTQAIPGRNFSAQSAEDYRAVTTINAGKDASHGDGAVAIAIDTGLDGGRTGTLHVVFPRDWIADSPMPEPNSGVARMQRAIAMDADNTTQLGRARIKAAVTAVLWRLPLAAALAFLLIAAFLRIRRARQARPTFRDRYSSEPVLADRPWLLAALMGESHRPRAFTAALMKATMDGDIIIVDPKHGFPAARVYPGMPSGRHLHYDGALVHDPASPKLPQAAITALFGCDDVRYEPAMTTRPDATADGDEGAQIFSGGRGNRSRRVGKQDDSMPAFRVPARDHGFDASDAAMLRWRTGDPLLCATLTQAAGEASSQAIAATGWVASRGVLGKVLGVLLGVALPVAALYARLHTDDWIGFTVTITAALAGAMLSFGLRAWRGEGVDLHARGVAVRRWFDERRWRNGDDADDVGRRFTADQARGLLIDAVALGFDGNRIEEFARYAIRCDVFDGYDPVVWWCLRNGRKCIPADAMTATYKLNRDCNMDTSGIVMA</sequence>
<feature type="domain" description="DUF2207" evidence="3">
    <location>
        <begin position="62"/>
        <end position="222"/>
    </location>
</feature>
<reference evidence="4 5" key="1">
    <citation type="submission" date="2019-09" db="EMBL/GenBank/DDBJ databases">
        <title>Characterization of the phylogenetic diversity of two novel species belonging to the genus Bifidobacterium: Bifidobacterium cebidarum sp. nov. and Bifidobacterium leontopitheci sp. nov.</title>
        <authorList>
            <person name="Lugli G.A."/>
            <person name="Duranti S."/>
            <person name="Milani C."/>
            <person name="Turroni F."/>
            <person name="Ventura M."/>
        </authorList>
    </citation>
    <scope>NUCLEOTIDE SEQUENCE [LARGE SCALE GENOMIC DNA]</scope>
    <source>
        <strain evidence="4 5">LMG 31471</strain>
    </source>
</reference>
<dbReference type="RefSeq" id="WP_152233676.1">
    <property type="nucleotide sequence ID" value="NZ_JBHSKZ010000002.1"/>
</dbReference>
<dbReference type="InterPro" id="IPR018702">
    <property type="entry name" value="DUF2207"/>
</dbReference>
<accession>A0A6I1GNL1</accession>
<keyword evidence="2" id="KW-0812">Transmembrane</keyword>
<dbReference type="Pfam" id="PF09972">
    <property type="entry name" value="DUF2207"/>
    <property type="match status" value="1"/>
</dbReference>
<dbReference type="EMBL" id="WBVT01000003">
    <property type="protein sequence ID" value="KAB7791126.1"/>
    <property type="molecule type" value="Genomic_DNA"/>
</dbReference>
<gene>
    <name evidence="4" type="ORF">F7D09_0292</name>
</gene>
<dbReference type="AlphaFoldDB" id="A0A6I1GNL1"/>
<feature type="transmembrane region" description="Helical" evidence="2">
    <location>
        <begin position="319"/>
        <end position="338"/>
    </location>
</feature>
<dbReference type="Proteomes" id="UP000441772">
    <property type="component" value="Unassembled WGS sequence"/>
</dbReference>
<feature type="transmembrane region" description="Helical" evidence="2">
    <location>
        <begin position="571"/>
        <end position="593"/>
    </location>
</feature>
<feature type="transmembrane region" description="Helical" evidence="2">
    <location>
        <begin position="547"/>
        <end position="565"/>
    </location>
</feature>
<feature type="region of interest" description="Disordered" evidence="1">
    <location>
        <begin position="453"/>
        <end position="485"/>
    </location>
</feature>
<protein>
    <recommendedName>
        <fullName evidence="3">DUF2207 domain-containing protein</fullName>
    </recommendedName>
</protein>